<feature type="transmembrane region" description="Helical" evidence="7">
    <location>
        <begin position="50"/>
        <end position="72"/>
    </location>
</feature>
<keyword evidence="5 7" id="KW-1133">Transmembrane helix</keyword>
<feature type="transmembrane region" description="Helical" evidence="7">
    <location>
        <begin position="177"/>
        <end position="196"/>
    </location>
</feature>
<dbReference type="Proteomes" id="UP000054526">
    <property type="component" value="Unassembled WGS sequence"/>
</dbReference>
<evidence type="ECO:0000313" key="8">
    <source>
        <dbReference type="EMBL" id="KIL37552.1"/>
    </source>
</evidence>
<dbReference type="Pfam" id="PF07690">
    <property type="entry name" value="MFS_1"/>
    <property type="match status" value="1"/>
</dbReference>
<reference evidence="8 9" key="1">
    <citation type="submission" date="2014-12" db="EMBL/GenBank/DDBJ databases">
        <title>Draft genome sequence of Cohnella kolymensis strain B-2846.</title>
        <authorList>
            <person name="Karlyshev A.V."/>
            <person name="Kudryashova E.B."/>
        </authorList>
    </citation>
    <scope>NUCLEOTIDE SEQUENCE [LARGE SCALE GENOMIC DNA]</scope>
    <source>
        <strain evidence="8 9">VKM B-2846</strain>
    </source>
</reference>
<organism evidence="8 9">
    <name type="scientific">Cohnella kolymensis</name>
    <dbReference type="NCBI Taxonomy" id="1590652"/>
    <lineage>
        <taxon>Bacteria</taxon>
        <taxon>Bacillati</taxon>
        <taxon>Bacillota</taxon>
        <taxon>Bacilli</taxon>
        <taxon>Bacillales</taxon>
        <taxon>Paenibacillaceae</taxon>
        <taxon>Cohnella</taxon>
    </lineage>
</organism>
<dbReference type="PANTHER" id="PTHR43266">
    <property type="entry name" value="MACROLIDE-EFFLUX PROTEIN"/>
    <property type="match status" value="1"/>
</dbReference>
<keyword evidence="4 7" id="KW-0812">Transmembrane</keyword>
<feature type="transmembrane region" description="Helical" evidence="7">
    <location>
        <begin position="296"/>
        <end position="315"/>
    </location>
</feature>
<accession>A0ABR5A9G0</accession>
<protein>
    <recommendedName>
        <fullName evidence="10">Major facilitator superfamily (MFS) profile domain-containing protein</fullName>
    </recommendedName>
</protein>
<sequence>MESGEPIMLALLRSNPMYLRYWVASWLSELGDWFRNMALMYMVLTLSNNSSFAVSVILFCEFAPIFIFGPLIGVLADRWNRKKTILAANLLRIGFVILLIGGYMMESLLVLYIGAFLCSLGTLLFRSPAPAFMMQFVPKDDLKTAASLRQITFSTMLMLGPALGTLVYMQLGASVTLLVNVVLLLGNVLIISSIRVPGADAEQQTRTGIQGIRDDFKEGFRYVIHNPVSRIVMLSCIFFGLGAGIIQVLQVFVVTDFLGMAKEVLSIILLIEGVAMLAATFFIHKLKWPHDRFLSVGMLCMGIGFTAMVVYPALWALCVGVIVYSAGQVGINVGLSTLMQTKVDYAYQGRAGTAINTVFMGCMVISLISAGWLHELLGLRAVFAGGGIVAACGGLLCGYLFHKEDAFLRSSQVPVSNAQSG</sequence>
<keyword evidence="9" id="KW-1185">Reference proteome</keyword>
<feature type="transmembrane region" description="Helical" evidence="7">
    <location>
        <begin position="150"/>
        <end position="171"/>
    </location>
</feature>
<evidence type="ECO:0000256" key="6">
    <source>
        <dbReference type="ARBA" id="ARBA00023136"/>
    </source>
</evidence>
<keyword evidence="2" id="KW-0813">Transport</keyword>
<evidence type="ECO:0000256" key="5">
    <source>
        <dbReference type="ARBA" id="ARBA00022989"/>
    </source>
</evidence>
<proteinExistence type="predicted"/>
<feature type="transmembrane region" description="Helical" evidence="7">
    <location>
        <begin position="379"/>
        <end position="401"/>
    </location>
</feature>
<feature type="transmembrane region" description="Helical" evidence="7">
    <location>
        <begin position="264"/>
        <end position="284"/>
    </location>
</feature>
<feature type="transmembrane region" description="Helical" evidence="7">
    <location>
        <begin position="231"/>
        <end position="252"/>
    </location>
</feature>
<dbReference type="PANTHER" id="PTHR43266:SF8">
    <property type="entry name" value="MACROLIDE-EFFLUX PROTEIN"/>
    <property type="match status" value="1"/>
</dbReference>
<evidence type="ECO:0008006" key="10">
    <source>
        <dbReference type="Google" id="ProtNLM"/>
    </source>
</evidence>
<comment type="subcellular location">
    <subcellularLocation>
        <location evidence="1">Cell membrane</location>
        <topology evidence="1">Multi-pass membrane protein</topology>
    </subcellularLocation>
</comment>
<dbReference type="CDD" id="cd06173">
    <property type="entry name" value="MFS_MefA_like"/>
    <property type="match status" value="1"/>
</dbReference>
<dbReference type="InterPro" id="IPR011701">
    <property type="entry name" value="MFS"/>
</dbReference>
<evidence type="ECO:0000256" key="2">
    <source>
        <dbReference type="ARBA" id="ARBA00022448"/>
    </source>
</evidence>
<gene>
    <name evidence="8" type="ORF">SD71_02745</name>
</gene>
<keyword evidence="6 7" id="KW-0472">Membrane</keyword>
<feature type="transmembrane region" description="Helical" evidence="7">
    <location>
        <begin position="84"/>
        <end position="103"/>
    </location>
</feature>
<comment type="caution">
    <text evidence="8">The sequence shown here is derived from an EMBL/GenBank/DDBJ whole genome shotgun (WGS) entry which is preliminary data.</text>
</comment>
<feature type="transmembrane region" description="Helical" evidence="7">
    <location>
        <begin position="109"/>
        <end position="129"/>
    </location>
</feature>
<name>A0ABR5A9G0_9BACL</name>
<evidence type="ECO:0000313" key="9">
    <source>
        <dbReference type="Proteomes" id="UP000054526"/>
    </source>
</evidence>
<keyword evidence="3" id="KW-1003">Cell membrane</keyword>
<dbReference type="SUPFAM" id="SSF103473">
    <property type="entry name" value="MFS general substrate transporter"/>
    <property type="match status" value="1"/>
</dbReference>
<evidence type="ECO:0000256" key="1">
    <source>
        <dbReference type="ARBA" id="ARBA00004651"/>
    </source>
</evidence>
<dbReference type="RefSeq" id="WP_041059126.1">
    <property type="nucleotide sequence ID" value="NZ_JXAL01000001.1"/>
</dbReference>
<evidence type="ECO:0000256" key="3">
    <source>
        <dbReference type="ARBA" id="ARBA00022475"/>
    </source>
</evidence>
<feature type="transmembrane region" description="Helical" evidence="7">
    <location>
        <begin position="351"/>
        <end position="373"/>
    </location>
</feature>
<evidence type="ECO:0000256" key="7">
    <source>
        <dbReference type="SAM" id="Phobius"/>
    </source>
</evidence>
<dbReference type="InterPro" id="IPR036259">
    <property type="entry name" value="MFS_trans_sf"/>
</dbReference>
<feature type="transmembrane region" description="Helical" evidence="7">
    <location>
        <begin position="321"/>
        <end position="339"/>
    </location>
</feature>
<evidence type="ECO:0000256" key="4">
    <source>
        <dbReference type="ARBA" id="ARBA00022692"/>
    </source>
</evidence>
<dbReference type="EMBL" id="JXAL01000001">
    <property type="protein sequence ID" value="KIL37552.1"/>
    <property type="molecule type" value="Genomic_DNA"/>
</dbReference>
<dbReference type="Gene3D" id="1.20.1250.20">
    <property type="entry name" value="MFS general substrate transporter like domains"/>
    <property type="match status" value="1"/>
</dbReference>